<dbReference type="Proteomes" id="UP000758603">
    <property type="component" value="Unassembled WGS sequence"/>
</dbReference>
<dbReference type="RefSeq" id="XP_045965555.1">
    <property type="nucleotide sequence ID" value="XM_046097325.1"/>
</dbReference>
<accession>A0A9P8V0V1</accession>
<dbReference type="EMBL" id="JAGPXC010000001">
    <property type="protein sequence ID" value="KAH6661424.1"/>
    <property type="molecule type" value="Genomic_DNA"/>
</dbReference>
<comment type="caution">
    <text evidence="1">The sequence shown here is derived from an EMBL/GenBank/DDBJ whole genome shotgun (WGS) entry which is preliminary data.</text>
</comment>
<sequence length="54" mass="6067">SIVWHTGLLHLANATLHSTNDPEWCLYFLLCIRGYEGLKGLFPVSAVSTKVCYQ</sequence>
<evidence type="ECO:0000313" key="1">
    <source>
        <dbReference type="EMBL" id="KAH6661424.1"/>
    </source>
</evidence>
<organism evidence="1 2">
    <name type="scientific">Truncatella angustata</name>
    <dbReference type="NCBI Taxonomy" id="152316"/>
    <lineage>
        <taxon>Eukaryota</taxon>
        <taxon>Fungi</taxon>
        <taxon>Dikarya</taxon>
        <taxon>Ascomycota</taxon>
        <taxon>Pezizomycotina</taxon>
        <taxon>Sordariomycetes</taxon>
        <taxon>Xylariomycetidae</taxon>
        <taxon>Amphisphaeriales</taxon>
        <taxon>Sporocadaceae</taxon>
        <taxon>Truncatella</taxon>
    </lineage>
</organism>
<protein>
    <submittedName>
        <fullName evidence="1">Uncharacterized protein</fullName>
    </submittedName>
</protein>
<keyword evidence="2" id="KW-1185">Reference proteome</keyword>
<dbReference type="OrthoDB" id="10261408at2759"/>
<dbReference type="GeneID" id="70126217"/>
<evidence type="ECO:0000313" key="2">
    <source>
        <dbReference type="Proteomes" id="UP000758603"/>
    </source>
</evidence>
<feature type="non-terminal residue" evidence="1">
    <location>
        <position position="1"/>
    </location>
</feature>
<gene>
    <name evidence="1" type="ORF">BKA67DRAFT_510437</name>
</gene>
<name>A0A9P8V0V1_9PEZI</name>
<dbReference type="AlphaFoldDB" id="A0A9P8V0V1"/>
<reference evidence="1" key="1">
    <citation type="journal article" date="2021" name="Nat. Commun.">
        <title>Genetic determinants of endophytism in the Arabidopsis root mycobiome.</title>
        <authorList>
            <person name="Mesny F."/>
            <person name="Miyauchi S."/>
            <person name="Thiergart T."/>
            <person name="Pickel B."/>
            <person name="Atanasova L."/>
            <person name="Karlsson M."/>
            <person name="Huettel B."/>
            <person name="Barry K.W."/>
            <person name="Haridas S."/>
            <person name="Chen C."/>
            <person name="Bauer D."/>
            <person name="Andreopoulos W."/>
            <person name="Pangilinan J."/>
            <person name="LaButti K."/>
            <person name="Riley R."/>
            <person name="Lipzen A."/>
            <person name="Clum A."/>
            <person name="Drula E."/>
            <person name="Henrissat B."/>
            <person name="Kohler A."/>
            <person name="Grigoriev I.V."/>
            <person name="Martin F.M."/>
            <person name="Hacquard S."/>
        </authorList>
    </citation>
    <scope>NUCLEOTIDE SEQUENCE</scope>
    <source>
        <strain evidence="1">MPI-SDFR-AT-0073</strain>
    </source>
</reference>
<proteinExistence type="predicted"/>